<gene>
    <name evidence="2" type="ORF">ELE36_02215</name>
</gene>
<accession>A0A411HFM0</accession>
<sequence>MLVDPEILIHSIFIVVPLLIGLALVFVTFDVEQLRRSIHSNPGLALYRFRAFRYGAAMLCFIGAATSWLTL</sequence>
<dbReference type="AlphaFoldDB" id="A0A411HFM0"/>
<organism evidence="2 3">
    <name type="scientific">Pseudolysobacter antarcticus</name>
    <dbReference type="NCBI Taxonomy" id="2511995"/>
    <lineage>
        <taxon>Bacteria</taxon>
        <taxon>Pseudomonadati</taxon>
        <taxon>Pseudomonadota</taxon>
        <taxon>Gammaproteobacteria</taxon>
        <taxon>Lysobacterales</taxon>
        <taxon>Rhodanobacteraceae</taxon>
        <taxon>Pseudolysobacter</taxon>
    </lineage>
</organism>
<evidence type="ECO:0000313" key="2">
    <source>
        <dbReference type="EMBL" id="QBB69282.1"/>
    </source>
</evidence>
<name>A0A411HFM0_9GAMM</name>
<proteinExistence type="predicted"/>
<dbReference type="KEGG" id="xbc:ELE36_02215"/>
<keyword evidence="1" id="KW-0472">Membrane</keyword>
<dbReference type="Proteomes" id="UP000291562">
    <property type="component" value="Chromosome"/>
</dbReference>
<keyword evidence="1" id="KW-0812">Transmembrane</keyword>
<evidence type="ECO:0000256" key="1">
    <source>
        <dbReference type="SAM" id="Phobius"/>
    </source>
</evidence>
<feature type="transmembrane region" description="Helical" evidence="1">
    <location>
        <begin position="51"/>
        <end position="69"/>
    </location>
</feature>
<dbReference type="EMBL" id="CP035704">
    <property type="protein sequence ID" value="QBB69282.1"/>
    <property type="molecule type" value="Genomic_DNA"/>
</dbReference>
<protein>
    <submittedName>
        <fullName evidence="2">Uncharacterized protein</fullName>
    </submittedName>
</protein>
<feature type="transmembrane region" description="Helical" evidence="1">
    <location>
        <begin position="12"/>
        <end position="31"/>
    </location>
</feature>
<reference evidence="2 3" key="1">
    <citation type="submission" date="2019-01" db="EMBL/GenBank/DDBJ databases">
        <title>Pseudolysobacter antarctica gen. nov., sp. nov., isolated from Fildes Peninsula, Antarctica.</title>
        <authorList>
            <person name="Wei Z."/>
            <person name="Peng F."/>
        </authorList>
    </citation>
    <scope>NUCLEOTIDE SEQUENCE [LARGE SCALE GENOMIC DNA]</scope>
    <source>
        <strain evidence="2 3">AQ6-296</strain>
    </source>
</reference>
<keyword evidence="3" id="KW-1185">Reference proteome</keyword>
<dbReference type="RefSeq" id="WP_129831538.1">
    <property type="nucleotide sequence ID" value="NZ_CP035704.1"/>
</dbReference>
<evidence type="ECO:0000313" key="3">
    <source>
        <dbReference type="Proteomes" id="UP000291562"/>
    </source>
</evidence>
<keyword evidence="1" id="KW-1133">Transmembrane helix</keyword>